<dbReference type="EMBL" id="JH659351">
    <property type="protein sequence ID" value="EXK27235.1"/>
    <property type="molecule type" value="Genomic_DNA"/>
</dbReference>
<protein>
    <submittedName>
        <fullName evidence="1">Uncharacterized protein</fullName>
    </submittedName>
</protein>
<dbReference type="VEuPathDB" id="FungiDB:FOMG_16301"/>
<reference evidence="1" key="2">
    <citation type="submission" date="2012-05" db="EMBL/GenBank/DDBJ databases">
        <title>Annotation of the Genome Sequence of Fusarium oxysporum f. sp. melonis 26406.</title>
        <authorList>
            <consortium name="The Broad Institute Genomics Platform"/>
            <person name="Ma L.-J."/>
            <person name="Corby-Kistler H."/>
            <person name="Broz K."/>
            <person name="Gale L.R."/>
            <person name="Jonkers W."/>
            <person name="O'Donnell K."/>
            <person name="Ploetz R."/>
            <person name="Steinberg C."/>
            <person name="Schwartz D.C."/>
            <person name="VanEtten H."/>
            <person name="Zhou S."/>
            <person name="Young S.K."/>
            <person name="Zeng Q."/>
            <person name="Gargeya S."/>
            <person name="Fitzgerald M."/>
            <person name="Abouelleil A."/>
            <person name="Alvarado L."/>
            <person name="Chapman S.B."/>
            <person name="Gainer-Dewar J."/>
            <person name="Goldberg J."/>
            <person name="Griggs A."/>
            <person name="Gujja S."/>
            <person name="Hansen M."/>
            <person name="Howarth C."/>
            <person name="Imamovic A."/>
            <person name="Ireland A."/>
            <person name="Larimer J."/>
            <person name="McCowan C."/>
            <person name="Murphy C."/>
            <person name="Pearson M."/>
            <person name="Poon T.W."/>
            <person name="Priest M."/>
            <person name="Roberts A."/>
            <person name="Saif S."/>
            <person name="Shea T."/>
            <person name="Sykes S."/>
            <person name="Wortman J."/>
            <person name="Nusbaum C."/>
            <person name="Birren B."/>
        </authorList>
    </citation>
    <scope>NUCLEOTIDE SEQUENCE</scope>
    <source>
        <strain evidence="1">26406</strain>
    </source>
</reference>
<reference evidence="1" key="1">
    <citation type="submission" date="2012-04" db="EMBL/GenBank/DDBJ databases">
        <title>The Genome Sequence of Fusarium oxysporum melonis.</title>
        <authorList>
            <consortium name="The Broad Institute Genome Sequencing Platform"/>
            <person name="Ma L.-J."/>
            <person name="Gale L.R."/>
            <person name="Schwartz D.C."/>
            <person name="Zhou S."/>
            <person name="Corby-Kistler H."/>
            <person name="Young S.K."/>
            <person name="Zeng Q."/>
            <person name="Gargeya S."/>
            <person name="Fitzgerald M."/>
            <person name="Haas B."/>
            <person name="Abouelleil A."/>
            <person name="Alvarado L."/>
            <person name="Arachchi H.M."/>
            <person name="Berlin A."/>
            <person name="Brown A."/>
            <person name="Chapman S.B."/>
            <person name="Chen Z."/>
            <person name="Dunbar C."/>
            <person name="Freedman E."/>
            <person name="Gearin G."/>
            <person name="Goldberg J."/>
            <person name="Griggs A."/>
            <person name="Gujja S."/>
            <person name="Heiman D."/>
            <person name="Howarth C."/>
            <person name="Larson L."/>
            <person name="Lui A."/>
            <person name="MacDonald P.J.P."/>
            <person name="Montmayeur A."/>
            <person name="Murphy C."/>
            <person name="Neiman D."/>
            <person name="Pearson M."/>
            <person name="Priest M."/>
            <person name="Roberts A."/>
            <person name="Saif S."/>
            <person name="Shea T."/>
            <person name="Shenoy N."/>
            <person name="Sisk P."/>
            <person name="Stolte C."/>
            <person name="Sykes S."/>
            <person name="Wortman J."/>
            <person name="Nusbaum C."/>
            <person name="Birren B."/>
        </authorList>
    </citation>
    <scope>NUCLEOTIDE SEQUENCE</scope>
    <source>
        <strain evidence="1">26406</strain>
    </source>
</reference>
<evidence type="ECO:0000313" key="1">
    <source>
        <dbReference type="EMBL" id="EXK27235.1"/>
    </source>
</evidence>
<accession>W9Z768</accession>
<dbReference type="AlphaFoldDB" id="W9Z768"/>
<dbReference type="HOGENOM" id="CLU_2121154_0_0_1"/>
<name>W9Z768_FUSOX</name>
<dbReference type="Proteomes" id="UP000030703">
    <property type="component" value="Unassembled WGS sequence"/>
</dbReference>
<organism evidence="1">
    <name type="scientific">Fusarium oxysporum f. sp. melonis 26406</name>
    <dbReference type="NCBI Taxonomy" id="1089452"/>
    <lineage>
        <taxon>Eukaryota</taxon>
        <taxon>Fungi</taxon>
        <taxon>Dikarya</taxon>
        <taxon>Ascomycota</taxon>
        <taxon>Pezizomycotina</taxon>
        <taxon>Sordariomycetes</taxon>
        <taxon>Hypocreomycetidae</taxon>
        <taxon>Hypocreales</taxon>
        <taxon>Nectriaceae</taxon>
        <taxon>Fusarium</taxon>
        <taxon>Fusarium oxysporum species complex</taxon>
    </lineage>
</organism>
<sequence>MLALRRRAKSGRSYYAMVTLTAVDAVQLEQEVGLCPPGTVKKIQGTYKFASMTPDLHVGELLYILSDSWAEHPDILHRGYMVEFETAWDKILSPIVQYENESVRMSPGHEQCIHISG</sequence>
<proteinExistence type="predicted"/>
<gene>
    <name evidence="1" type="ORF">FOMG_16301</name>
</gene>